<dbReference type="HAMAP" id="MF_02231">
    <property type="entry name" value="UbiT"/>
    <property type="match status" value="1"/>
</dbReference>
<evidence type="ECO:0000313" key="3">
    <source>
        <dbReference type="EMBL" id="UXY15698.1"/>
    </source>
</evidence>
<evidence type="ECO:0000313" key="4">
    <source>
        <dbReference type="Proteomes" id="UP001061302"/>
    </source>
</evidence>
<dbReference type="Proteomes" id="UP001061302">
    <property type="component" value="Chromosome"/>
</dbReference>
<dbReference type="SUPFAM" id="SSF55718">
    <property type="entry name" value="SCP-like"/>
    <property type="match status" value="1"/>
</dbReference>
<name>A0ABY6DPS2_9NEIS</name>
<comment type="similarity">
    <text evidence="1">Belongs to the UbiT family.</text>
</comment>
<accession>A0ABY6DPS2</accession>
<protein>
    <recommendedName>
        <fullName evidence="1">Ubiquinone biosynthesis accessory factor UbiT</fullName>
    </recommendedName>
</protein>
<dbReference type="InterPro" id="IPR003033">
    <property type="entry name" value="SCP2_sterol-bd_dom"/>
</dbReference>
<keyword evidence="4" id="KW-1185">Reference proteome</keyword>
<evidence type="ECO:0000256" key="1">
    <source>
        <dbReference type="HAMAP-Rule" id="MF_02231"/>
    </source>
</evidence>
<keyword evidence="1" id="KW-0831">Ubiquinone biosynthesis</keyword>
<comment type="pathway">
    <text evidence="1">Cofactor biosynthesis; ubiquinone biosynthesis.</text>
</comment>
<dbReference type="RefSeq" id="WP_263125133.1">
    <property type="nucleotide sequence ID" value="NZ_CP106753.1"/>
</dbReference>
<gene>
    <name evidence="1" type="primary">ubiT</name>
    <name evidence="3" type="ORF">N8I74_01405</name>
</gene>
<dbReference type="InterPro" id="IPR016830">
    <property type="entry name" value="UbiT"/>
</dbReference>
<dbReference type="EMBL" id="CP106753">
    <property type="protein sequence ID" value="UXY15698.1"/>
    <property type="molecule type" value="Genomic_DNA"/>
</dbReference>
<sequence length="151" mass="16933">MTRATLPSRLLALLPETPPACACAQLLNLLRHRLWPDEDFSWLAGRSLRLALLDTGYGVTLRFDGRRFGPGRGQGDVGFAAAAADYWAMALRREDPDTLFFQRRLRIEGDTELGLQLKNLLDATDWSYALARLPAPLQHLLRHPPWAGGTR</sequence>
<comment type="function">
    <text evidence="1">Required for O(2)-independent ubiquinone (coenzyme Q) biosynthesis. Likely functions as an accessory factor.</text>
</comment>
<feature type="domain" description="SCP2" evidence="2">
    <location>
        <begin position="31"/>
        <end position="122"/>
    </location>
</feature>
<organism evidence="3 4">
    <name type="scientific">Chitiniphilus purpureus</name>
    <dbReference type="NCBI Taxonomy" id="2981137"/>
    <lineage>
        <taxon>Bacteria</taxon>
        <taxon>Pseudomonadati</taxon>
        <taxon>Pseudomonadota</taxon>
        <taxon>Betaproteobacteria</taxon>
        <taxon>Neisseriales</taxon>
        <taxon>Chitinibacteraceae</taxon>
        <taxon>Chitiniphilus</taxon>
    </lineage>
</organism>
<dbReference type="Gene3D" id="3.30.1050.10">
    <property type="entry name" value="SCP2 sterol-binding domain"/>
    <property type="match status" value="1"/>
</dbReference>
<dbReference type="Pfam" id="PF02036">
    <property type="entry name" value="SCP2"/>
    <property type="match status" value="1"/>
</dbReference>
<reference evidence="3" key="1">
    <citation type="submission" date="2022-10" db="EMBL/GenBank/DDBJ databases">
        <title>Chitiniphilus purpureus sp. nov., a novel chitin-degrading bacterium isolated from crawfish pond sediment.</title>
        <authorList>
            <person name="Li K."/>
        </authorList>
    </citation>
    <scope>NUCLEOTIDE SEQUENCE</scope>
    <source>
        <strain evidence="3">CD1</strain>
    </source>
</reference>
<proteinExistence type="inferred from homology"/>
<evidence type="ECO:0000259" key="2">
    <source>
        <dbReference type="Pfam" id="PF02036"/>
    </source>
</evidence>
<dbReference type="InterPro" id="IPR036527">
    <property type="entry name" value="SCP2_sterol-bd_dom_sf"/>
</dbReference>